<dbReference type="Pfam" id="PF00496">
    <property type="entry name" value="SBP_bac_5"/>
    <property type="match status" value="1"/>
</dbReference>
<dbReference type="InterPro" id="IPR000914">
    <property type="entry name" value="SBP_5_dom"/>
</dbReference>
<organism evidence="3 4">
    <name type="scientific">Bifidobacterium minimum</name>
    <dbReference type="NCBI Taxonomy" id="1693"/>
    <lineage>
        <taxon>Bacteria</taxon>
        <taxon>Bacillati</taxon>
        <taxon>Actinomycetota</taxon>
        <taxon>Actinomycetes</taxon>
        <taxon>Bifidobacteriales</taxon>
        <taxon>Bifidobacteriaceae</taxon>
        <taxon>Bifidobacterium</taxon>
    </lineage>
</organism>
<protein>
    <submittedName>
        <fullName evidence="3">ABC superfamily ATP binding cassette transporter solute-binding protein</fullName>
    </submittedName>
</protein>
<proteinExistence type="predicted"/>
<dbReference type="EMBL" id="JGZD01000012">
    <property type="protein sequence ID" value="KFI71796.1"/>
    <property type="molecule type" value="Genomic_DNA"/>
</dbReference>
<keyword evidence="4" id="KW-1185">Reference proteome</keyword>
<dbReference type="GO" id="GO:0015833">
    <property type="term" value="P:peptide transport"/>
    <property type="evidence" value="ECO:0007669"/>
    <property type="project" value="TreeGrafter"/>
</dbReference>
<dbReference type="Gene3D" id="3.40.190.10">
    <property type="entry name" value="Periplasmic binding protein-like II"/>
    <property type="match status" value="1"/>
</dbReference>
<dbReference type="eggNOG" id="COG0747">
    <property type="taxonomic scope" value="Bacteria"/>
</dbReference>
<dbReference type="GO" id="GO:0043190">
    <property type="term" value="C:ATP-binding cassette (ABC) transporter complex"/>
    <property type="evidence" value="ECO:0007669"/>
    <property type="project" value="InterPro"/>
</dbReference>
<dbReference type="GO" id="GO:0042597">
    <property type="term" value="C:periplasmic space"/>
    <property type="evidence" value="ECO:0007669"/>
    <property type="project" value="UniProtKB-ARBA"/>
</dbReference>
<dbReference type="PIRSF" id="PIRSF002741">
    <property type="entry name" value="MppA"/>
    <property type="match status" value="1"/>
</dbReference>
<dbReference type="InterPro" id="IPR039424">
    <property type="entry name" value="SBP_5"/>
</dbReference>
<dbReference type="PANTHER" id="PTHR30290">
    <property type="entry name" value="PERIPLASMIC BINDING COMPONENT OF ABC TRANSPORTER"/>
    <property type="match status" value="1"/>
</dbReference>
<keyword evidence="1" id="KW-0472">Membrane</keyword>
<dbReference type="AlphaFoldDB" id="A0A087BL96"/>
<evidence type="ECO:0000259" key="2">
    <source>
        <dbReference type="Pfam" id="PF00496"/>
    </source>
</evidence>
<keyword evidence="1" id="KW-1133">Transmembrane helix</keyword>
<dbReference type="GO" id="GO:1904680">
    <property type="term" value="F:peptide transmembrane transporter activity"/>
    <property type="evidence" value="ECO:0007669"/>
    <property type="project" value="TreeGrafter"/>
</dbReference>
<keyword evidence="1" id="KW-0812">Transmembrane</keyword>
<reference evidence="3 4" key="1">
    <citation type="submission" date="2014-03" db="EMBL/GenBank/DDBJ databases">
        <title>Genomics of Bifidobacteria.</title>
        <authorList>
            <person name="Ventura M."/>
            <person name="Milani C."/>
            <person name="Lugli G.A."/>
        </authorList>
    </citation>
    <scope>NUCLEOTIDE SEQUENCE [LARGE SCALE GENOMIC DNA]</scope>
    <source>
        <strain evidence="3 4">LMG 11592</strain>
    </source>
</reference>
<comment type="caution">
    <text evidence="3">The sequence shown here is derived from an EMBL/GenBank/DDBJ whole genome shotgun (WGS) entry which is preliminary data.</text>
</comment>
<sequence length="514" mass="56002">MGARHTTHDGIRRWAIFLSVAVALFSLLWVGWGTLSGRITTSFVSQLRPYSTMSVGLIDSPQSLDLRKNDNEQASRVLLGNVYETLTTRTQSNTIAPGLASSWTVSQDALTYTFHLRSDLRFSNEHVLDSADVVWSLQAALTNHYAGYDKLSALSSVSADDATTVSLTLSTPDPTLLRTLSTPVGIVYDKEATYDHATTAVGSGPFAVSDFEKGSSITLQRNKHYWGTGSETSQITLRYYADDDALLDSLDKNVVQMALPSPTVSSHRLDSLSDVTVVSGATTSKVLVAFNMDTESPFSDSLVRSATRRLIDTKAIVKSRADDADSALGGPISPLEPGYEDLTGLFPHDVAKAQSMMTFYGTSYFSKPAVFLVPKSYSALGTTIVDQLKQNGRYAISMRVVPDAKMADQLAAGDFSMALVRDDGTDDLSRFATTDDIYHYENSEVQRLYASTSTATSEDAYETDLRKLASTISKDAPCAWLYTRKNVVATRTGVTGYPRNMTDDRIDLAGLTQD</sequence>
<dbReference type="Proteomes" id="UP000029014">
    <property type="component" value="Unassembled WGS sequence"/>
</dbReference>
<accession>A0A087BL96</accession>
<gene>
    <name evidence="3" type="ORF">BMIN_1461</name>
</gene>
<dbReference type="STRING" id="1693.BMIN_1461"/>
<dbReference type="InterPro" id="IPR030678">
    <property type="entry name" value="Peptide/Ni-bd"/>
</dbReference>
<evidence type="ECO:0000313" key="3">
    <source>
        <dbReference type="EMBL" id="KFI71796.1"/>
    </source>
</evidence>
<dbReference type="Gene3D" id="3.90.76.10">
    <property type="entry name" value="Dipeptide-binding Protein, Domain 1"/>
    <property type="match status" value="1"/>
</dbReference>
<evidence type="ECO:0000313" key="4">
    <source>
        <dbReference type="Proteomes" id="UP000029014"/>
    </source>
</evidence>
<feature type="domain" description="Solute-binding protein family 5" evidence="2">
    <location>
        <begin position="95"/>
        <end position="420"/>
    </location>
</feature>
<dbReference type="SUPFAM" id="SSF53850">
    <property type="entry name" value="Periplasmic binding protein-like II"/>
    <property type="match status" value="1"/>
</dbReference>
<dbReference type="Gene3D" id="3.10.105.10">
    <property type="entry name" value="Dipeptide-binding Protein, Domain 3"/>
    <property type="match status" value="1"/>
</dbReference>
<evidence type="ECO:0000256" key="1">
    <source>
        <dbReference type="SAM" id="Phobius"/>
    </source>
</evidence>
<dbReference type="RefSeq" id="WP_022861727.1">
    <property type="nucleotide sequence ID" value="NZ_JGZD01000012.1"/>
</dbReference>
<feature type="transmembrane region" description="Helical" evidence="1">
    <location>
        <begin position="14"/>
        <end position="32"/>
    </location>
</feature>
<name>A0A087BL96_9BIFI</name>